<evidence type="ECO:0000256" key="1">
    <source>
        <dbReference type="ARBA" id="ARBA00004141"/>
    </source>
</evidence>
<dbReference type="RefSeq" id="XP_040744348.1">
    <property type="nucleotide sequence ID" value="XM_040883422.1"/>
</dbReference>
<feature type="transmembrane region" description="Helical" evidence="6">
    <location>
        <begin position="229"/>
        <end position="253"/>
    </location>
</feature>
<evidence type="ECO:0000256" key="3">
    <source>
        <dbReference type="ARBA" id="ARBA00022989"/>
    </source>
</evidence>
<dbReference type="AlphaFoldDB" id="A0A1Y1WB50"/>
<protein>
    <recommendedName>
        <fullName evidence="9">PQ-loop-domain-containing protein</fullName>
    </recommendedName>
</protein>
<sequence length="326" mass="34463">MLSPNPFDPTLCGEIPSAQNTILTFMLCVGTFLSYLPQHIKIIRHRTSEGISPYFILLGTTGAGSNITNMIILQFIVMQCCTVQTWGVCVASLLGIFQVGIQSTMFYITFVLFLAFFPEANKYEAVPAGDEAVANSESSPLLPAAAAAAVPDGAPKRLAMEWKAALWVATATAVHGTICIVMSALLVVFVGPYSAPTRTWASLLGLFSLCTTCMQFIPQIIKTWRSGQVGALSIPMMLMQTPGGFVFAYSIAIRPGVNWSSWISTFVAATLQGVLLTICLVFEERAKGARRLQSTGAAAVNNGENAAAGGEASGSVTGADNAAGSQ</sequence>
<organism evidence="7 8">
    <name type="scientific">Linderina pennispora</name>
    <dbReference type="NCBI Taxonomy" id="61395"/>
    <lineage>
        <taxon>Eukaryota</taxon>
        <taxon>Fungi</taxon>
        <taxon>Fungi incertae sedis</taxon>
        <taxon>Zoopagomycota</taxon>
        <taxon>Kickxellomycotina</taxon>
        <taxon>Kickxellomycetes</taxon>
        <taxon>Kickxellales</taxon>
        <taxon>Kickxellaceae</taxon>
        <taxon>Linderina</taxon>
    </lineage>
</organism>
<dbReference type="SMART" id="SM00679">
    <property type="entry name" value="CTNS"/>
    <property type="match status" value="2"/>
</dbReference>
<evidence type="ECO:0000256" key="5">
    <source>
        <dbReference type="SAM" id="MobiDB-lite"/>
    </source>
</evidence>
<dbReference type="InterPro" id="IPR006603">
    <property type="entry name" value="PQ-loop_rpt"/>
</dbReference>
<dbReference type="Gene3D" id="1.20.1280.290">
    <property type="match status" value="2"/>
</dbReference>
<dbReference type="GO" id="GO:0016020">
    <property type="term" value="C:membrane"/>
    <property type="evidence" value="ECO:0007669"/>
    <property type="project" value="UniProtKB-SubCell"/>
</dbReference>
<proteinExistence type="predicted"/>
<feature type="transmembrane region" description="Helical" evidence="6">
    <location>
        <begin position="164"/>
        <end position="193"/>
    </location>
</feature>
<reference evidence="7 8" key="1">
    <citation type="submission" date="2016-07" db="EMBL/GenBank/DDBJ databases">
        <title>Pervasive Adenine N6-methylation of Active Genes in Fungi.</title>
        <authorList>
            <consortium name="DOE Joint Genome Institute"/>
            <person name="Mondo S.J."/>
            <person name="Dannebaum R.O."/>
            <person name="Kuo R.C."/>
            <person name="Labutti K."/>
            <person name="Haridas S."/>
            <person name="Kuo A."/>
            <person name="Salamov A."/>
            <person name="Ahrendt S.R."/>
            <person name="Lipzen A."/>
            <person name="Sullivan W."/>
            <person name="Andreopoulos W.B."/>
            <person name="Clum A."/>
            <person name="Lindquist E."/>
            <person name="Daum C."/>
            <person name="Ramamoorthy G.K."/>
            <person name="Gryganskyi A."/>
            <person name="Culley D."/>
            <person name="Magnuson J.K."/>
            <person name="James T.Y."/>
            <person name="O'Malley M.A."/>
            <person name="Stajich J.E."/>
            <person name="Spatafora J.W."/>
            <person name="Visel A."/>
            <person name="Grigoriev I.V."/>
        </authorList>
    </citation>
    <scope>NUCLEOTIDE SEQUENCE [LARGE SCALE GENOMIC DNA]</scope>
    <source>
        <strain evidence="7 8">ATCC 12442</strain>
    </source>
</reference>
<feature type="transmembrane region" description="Helical" evidence="6">
    <location>
        <begin position="199"/>
        <end position="217"/>
    </location>
</feature>
<feature type="compositionally biased region" description="Low complexity" evidence="5">
    <location>
        <begin position="304"/>
        <end position="319"/>
    </location>
</feature>
<name>A0A1Y1WB50_9FUNG</name>
<feature type="transmembrane region" description="Helical" evidence="6">
    <location>
        <begin position="20"/>
        <end position="36"/>
    </location>
</feature>
<dbReference type="GeneID" id="63800070"/>
<evidence type="ECO:0000313" key="7">
    <source>
        <dbReference type="EMBL" id="ORX70769.1"/>
    </source>
</evidence>
<gene>
    <name evidence="7" type="ORF">DL89DRAFT_139834</name>
</gene>
<feature type="transmembrane region" description="Helical" evidence="6">
    <location>
        <begin position="83"/>
        <end position="116"/>
    </location>
</feature>
<keyword evidence="2 6" id="KW-0812">Transmembrane</keyword>
<evidence type="ECO:0000313" key="8">
    <source>
        <dbReference type="Proteomes" id="UP000193922"/>
    </source>
</evidence>
<keyword evidence="8" id="KW-1185">Reference proteome</keyword>
<comment type="subcellular location">
    <subcellularLocation>
        <location evidence="1">Membrane</location>
        <topology evidence="1">Multi-pass membrane protein</topology>
    </subcellularLocation>
</comment>
<comment type="caution">
    <text evidence="7">The sequence shown here is derived from an EMBL/GenBank/DDBJ whole genome shotgun (WGS) entry which is preliminary data.</text>
</comment>
<evidence type="ECO:0000256" key="4">
    <source>
        <dbReference type="ARBA" id="ARBA00023136"/>
    </source>
</evidence>
<dbReference type="PANTHER" id="PTHR16201">
    <property type="entry name" value="SEVEN TRANSMEMBRANE PROTEIN 1-RELATED"/>
    <property type="match status" value="1"/>
</dbReference>
<feature type="region of interest" description="Disordered" evidence="5">
    <location>
        <begin position="304"/>
        <end position="326"/>
    </location>
</feature>
<keyword evidence="4 6" id="KW-0472">Membrane</keyword>
<feature type="transmembrane region" description="Helical" evidence="6">
    <location>
        <begin position="56"/>
        <end position="77"/>
    </location>
</feature>
<evidence type="ECO:0008006" key="9">
    <source>
        <dbReference type="Google" id="ProtNLM"/>
    </source>
</evidence>
<accession>A0A1Y1WB50</accession>
<dbReference type="Proteomes" id="UP000193922">
    <property type="component" value="Unassembled WGS sequence"/>
</dbReference>
<feature type="transmembrane region" description="Helical" evidence="6">
    <location>
        <begin position="259"/>
        <end position="282"/>
    </location>
</feature>
<dbReference type="PANTHER" id="PTHR16201:SF11">
    <property type="entry name" value="PQ-LOOP REPEAT-CONTAINING PROTEIN"/>
    <property type="match status" value="1"/>
</dbReference>
<evidence type="ECO:0000256" key="6">
    <source>
        <dbReference type="SAM" id="Phobius"/>
    </source>
</evidence>
<dbReference type="Pfam" id="PF04193">
    <property type="entry name" value="PQ-loop"/>
    <property type="match status" value="2"/>
</dbReference>
<dbReference type="OrthoDB" id="19344at2759"/>
<dbReference type="InterPro" id="IPR051415">
    <property type="entry name" value="LAAT-1"/>
</dbReference>
<keyword evidence="3 6" id="KW-1133">Transmembrane helix</keyword>
<evidence type="ECO:0000256" key="2">
    <source>
        <dbReference type="ARBA" id="ARBA00022692"/>
    </source>
</evidence>
<dbReference type="EMBL" id="MCFD01000005">
    <property type="protein sequence ID" value="ORX70769.1"/>
    <property type="molecule type" value="Genomic_DNA"/>
</dbReference>